<dbReference type="NCBIfam" id="TIGR03303">
    <property type="entry name" value="OM_YaeT"/>
    <property type="match status" value="1"/>
</dbReference>
<feature type="domain" description="POTRA" evidence="10">
    <location>
        <begin position="26"/>
        <end position="93"/>
    </location>
</feature>
<evidence type="ECO:0000256" key="5">
    <source>
        <dbReference type="ARBA" id="ARBA00022737"/>
    </source>
</evidence>
<reference evidence="11 12" key="1">
    <citation type="submission" date="2023-07" db="EMBL/GenBank/DDBJ databases">
        <title>Sorghum-associated microbial communities from plants grown in Nebraska, USA.</title>
        <authorList>
            <person name="Schachtman D."/>
        </authorList>
    </citation>
    <scope>NUCLEOTIDE SEQUENCE [LARGE SCALE GENOMIC DNA]</scope>
    <source>
        <strain evidence="11 12">BE190</strain>
    </source>
</reference>
<keyword evidence="7 8" id="KW-0998">Cell outer membrane</keyword>
<dbReference type="PROSITE" id="PS51779">
    <property type="entry name" value="POTRA"/>
    <property type="match status" value="4"/>
</dbReference>
<evidence type="ECO:0000256" key="8">
    <source>
        <dbReference type="HAMAP-Rule" id="MF_01430"/>
    </source>
</evidence>
<evidence type="ECO:0000256" key="1">
    <source>
        <dbReference type="ARBA" id="ARBA00004370"/>
    </source>
</evidence>
<evidence type="ECO:0000256" key="3">
    <source>
        <dbReference type="ARBA" id="ARBA00022692"/>
    </source>
</evidence>
<evidence type="ECO:0000256" key="4">
    <source>
        <dbReference type="ARBA" id="ARBA00022729"/>
    </source>
</evidence>
<evidence type="ECO:0000256" key="7">
    <source>
        <dbReference type="ARBA" id="ARBA00023237"/>
    </source>
</evidence>
<gene>
    <name evidence="8" type="primary">bamA</name>
    <name evidence="11" type="ORF">J2X05_001885</name>
</gene>
<feature type="domain" description="POTRA" evidence="10">
    <location>
        <begin position="177"/>
        <end position="265"/>
    </location>
</feature>
<evidence type="ECO:0000259" key="10">
    <source>
        <dbReference type="PROSITE" id="PS51779"/>
    </source>
</evidence>
<evidence type="ECO:0000313" key="12">
    <source>
        <dbReference type="Proteomes" id="UP001253595"/>
    </source>
</evidence>
<dbReference type="InterPro" id="IPR023707">
    <property type="entry name" value="OM_assembly_BamA"/>
</dbReference>
<dbReference type="Gene3D" id="2.40.160.50">
    <property type="entry name" value="membrane protein fhac: a member of the omp85/tpsb transporter family"/>
    <property type="match status" value="1"/>
</dbReference>
<feature type="signal peptide" evidence="8">
    <location>
        <begin position="1"/>
        <end position="23"/>
    </location>
</feature>
<dbReference type="Pfam" id="PF07244">
    <property type="entry name" value="POTRA"/>
    <property type="match status" value="5"/>
</dbReference>
<dbReference type="Gene3D" id="3.10.20.310">
    <property type="entry name" value="membrane protein fhac"/>
    <property type="match status" value="5"/>
</dbReference>
<proteinExistence type="inferred from homology"/>
<evidence type="ECO:0000256" key="6">
    <source>
        <dbReference type="ARBA" id="ARBA00023136"/>
    </source>
</evidence>
<dbReference type="InterPro" id="IPR039910">
    <property type="entry name" value="D15-like"/>
</dbReference>
<evidence type="ECO:0000256" key="2">
    <source>
        <dbReference type="ARBA" id="ARBA00022452"/>
    </source>
</evidence>
<dbReference type="Proteomes" id="UP001253595">
    <property type="component" value="Unassembled WGS sequence"/>
</dbReference>
<dbReference type="EMBL" id="JAVDVX010000003">
    <property type="protein sequence ID" value="MDR7089863.1"/>
    <property type="molecule type" value="Genomic_DNA"/>
</dbReference>
<keyword evidence="4 8" id="KW-0732">Signal</keyword>
<sequence precursor="true">MKRVLMRVIGCFLALFLSFAVQAQTFRVSDIRVEGLQRVSAGTVFSAMPIRVGDVLTQADIQNATRELFKIGYFSDVAIKRDGDVLVLVIKERPAINKIELKGNKAIKTENLMDSLKDNNLSEGQIFQRATLEGITQALQREYVNQGRYGASVNIEIEDMPRNQVKVLVKIDEGSPSRIKQINIVGNSSYTEEELIDLFELKTTGMWSWISGNDKYNKEKMKGDLERIESWYMDRGYLNFKIDSSQISLSPDKAKIFITVNITEGDIYRVSDIELAGDPAIDEQIIRSMILMRKDQIFSQILMTTSEEYVTKRLGNEGYTFAKVEGMPERNDADKTVKITFFIEPGKRAYVNRINFRGNTKTVDEVLRREMRQMEGGSANSAQIENSKVRLERLGFFKEVKVENKEVPGTSDQIDVEYTVEEQPSGSMGLQVGYAQYSGLLFSASIQQNNWFGTGKQVGFSFSHNRYQTAYNFNYNDPYFTPDGVSRGMSLYYTKSDYGSYNVTPYSTNVYGGKLNFGYPISDIERIGFDIGLRSLEVEPTGYSSQEIIRSPFWNSTTGYITQAQYYELVQKLNNGIDFPNGIFTPQTYSEEMLNAPGFLDIYGDTFNDAQVSMYWLRSTLNRGVLANRGASQQLTFELSLPGGDLQYYKFDYTGQIFTPLTRSLTLRLHTRLGYAGAYGDLDELPFFEHYYAGGFGSVRGFERNTLGPRSSPQRTAVSTPTIWDDLNGDGDYIGDTGEVGGGAYILCEDPDEPGVGSSGQNGVIRICNPGELISDAVLGSTYTSRTRGAFGGNVLIQGGAEILFPLPFIKDQRSIQTTFFVDAGNVFDTDCGATQLNCYGVDIDRINASVGFGLTWISGFGPMTFSIAEPFKENEYDRTEVFQFSLGQTF</sequence>
<dbReference type="HAMAP" id="MF_01430">
    <property type="entry name" value="OM_assembly_BamA"/>
    <property type="match status" value="1"/>
</dbReference>
<dbReference type="InterPro" id="IPR000184">
    <property type="entry name" value="Bac_surfAg_D15"/>
</dbReference>
<dbReference type="InterPro" id="IPR034746">
    <property type="entry name" value="POTRA"/>
</dbReference>
<keyword evidence="3 8" id="KW-0812">Transmembrane</keyword>
<feature type="domain" description="POTRA" evidence="10">
    <location>
        <begin position="94"/>
        <end position="174"/>
    </location>
</feature>
<feature type="chain" id="PRO_5044918544" description="Outer membrane protein assembly factor BamA" evidence="8">
    <location>
        <begin position="24"/>
        <end position="891"/>
    </location>
</feature>
<dbReference type="InterPro" id="IPR010827">
    <property type="entry name" value="BamA/TamA_POTRA"/>
</dbReference>
<evidence type="ECO:0000313" key="11">
    <source>
        <dbReference type="EMBL" id="MDR7089863.1"/>
    </source>
</evidence>
<feature type="domain" description="POTRA" evidence="10">
    <location>
        <begin position="349"/>
        <end position="423"/>
    </location>
</feature>
<keyword evidence="5 8" id="KW-0677">Repeat</keyword>
<comment type="subunit">
    <text evidence="8">Part of the Bam complex.</text>
</comment>
<protein>
    <recommendedName>
        <fullName evidence="8 9">Outer membrane protein assembly factor BamA</fullName>
    </recommendedName>
</protein>
<evidence type="ECO:0000256" key="9">
    <source>
        <dbReference type="NCBIfam" id="TIGR03303"/>
    </source>
</evidence>
<comment type="similarity">
    <text evidence="8">Belongs to the BamA family.</text>
</comment>
<comment type="subcellular location">
    <subcellularLocation>
        <location evidence="8">Cell outer membrane</location>
    </subcellularLocation>
    <subcellularLocation>
        <location evidence="1">Membrane</location>
    </subcellularLocation>
</comment>
<keyword evidence="6 8" id="KW-0472">Membrane</keyword>
<keyword evidence="2 8" id="KW-1134">Transmembrane beta strand</keyword>
<comment type="caution">
    <text evidence="11">The sequence shown here is derived from an EMBL/GenBank/DDBJ whole genome shotgun (WGS) entry which is preliminary data.</text>
</comment>
<dbReference type="PANTHER" id="PTHR12815">
    <property type="entry name" value="SORTING AND ASSEMBLY MACHINERY SAMM50 PROTEIN FAMILY MEMBER"/>
    <property type="match status" value="1"/>
</dbReference>
<keyword evidence="12" id="KW-1185">Reference proteome</keyword>
<name>A0ABU1UXN9_9GAMM</name>
<dbReference type="PANTHER" id="PTHR12815:SF23">
    <property type="entry name" value="OUTER MEMBRANE PROTEIN ASSEMBLY FACTOR BAMA"/>
    <property type="match status" value="1"/>
</dbReference>
<dbReference type="Pfam" id="PF01103">
    <property type="entry name" value="Omp85"/>
    <property type="match status" value="1"/>
</dbReference>
<comment type="function">
    <text evidence="8">Part of the outer membrane protein assembly complex, which is involved in assembly and insertion of beta-barrel proteins into the outer membrane.</text>
</comment>
<dbReference type="PIRSF" id="PIRSF006076">
    <property type="entry name" value="OM_assembly_OMP85"/>
    <property type="match status" value="1"/>
</dbReference>
<accession>A0ABU1UXN9</accession>
<organism evidence="11 12">
    <name type="scientific">Cellvibrio fibrivorans</name>
    <dbReference type="NCBI Taxonomy" id="126350"/>
    <lineage>
        <taxon>Bacteria</taxon>
        <taxon>Pseudomonadati</taxon>
        <taxon>Pseudomonadota</taxon>
        <taxon>Gammaproteobacteria</taxon>
        <taxon>Cellvibrionales</taxon>
        <taxon>Cellvibrionaceae</taxon>
        <taxon>Cellvibrio</taxon>
    </lineage>
</organism>